<keyword evidence="5 8" id="KW-0472">Membrane</keyword>
<name>A0AAW1K0E3_POPJA</name>
<keyword evidence="4 8" id="KW-1133">Transmembrane helix</keyword>
<keyword evidence="10" id="KW-1185">Reference proteome</keyword>
<evidence type="ECO:0000256" key="5">
    <source>
        <dbReference type="ARBA" id="ARBA00023136"/>
    </source>
</evidence>
<evidence type="ECO:0000313" key="10">
    <source>
        <dbReference type="Proteomes" id="UP001458880"/>
    </source>
</evidence>
<sequence length="258" mass="29599">MASQRLVCHPIKNYNDSKLIDLLDESFSFKDAVGVDVIALNELQEDIKVPVGAEILSPEDKAKLTELADSNISNINFDRFTTVLEDNLTKVDLNYLVKQLDAVLETVNRRMVPEEIKANLQNGLWFVLFWSLLVFTITIILSVKLASLYKKFEYSFAGESEYLYDAYADREIIPLASNGKANKKKKKNKRQDGRSPNFPPERAGDHREFPSGSNQENRYADMAPKQQWEDFPHGGPPQYQRAPTEYERPPPYYYPGNR</sequence>
<keyword evidence="3 8" id="KW-0812">Transmembrane</keyword>
<gene>
    <name evidence="9" type="ORF">QE152_g25933</name>
</gene>
<feature type="compositionally biased region" description="Pro residues" evidence="7">
    <location>
        <begin position="249"/>
        <end position="258"/>
    </location>
</feature>
<protein>
    <submittedName>
        <fullName evidence="9">Uncharacterized protein</fullName>
    </submittedName>
</protein>
<dbReference type="EMBL" id="JASPKY010000291">
    <property type="protein sequence ID" value="KAK9710587.1"/>
    <property type="molecule type" value="Genomic_DNA"/>
</dbReference>
<dbReference type="PANTHER" id="PTHR22730:SF1">
    <property type="entry name" value="PROMININ-LIKE PROTEIN"/>
    <property type="match status" value="1"/>
</dbReference>
<evidence type="ECO:0000256" key="6">
    <source>
        <dbReference type="ARBA" id="ARBA00023180"/>
    </source>
</evidence>
<evidence type="ECO:0000256" key="8">
    <source>
        <dbReference type="SAM" id="Phobius"/>
    </source>
</evidence>
<dbReference type="InterPro" id="IPR008795">
    <property type="entry name" value="Prominin"/>
</dbReference>
<accession>A0AAW1K0E3</accession>
<evidence type="ECO:0000313" key="9">
    <source>
        <dbReference type="EMBL" id="KAK9710587.1"/>
    </source>
</evidence>
<dbReference type="AlphaFoldDB" id="A0AAW1K0E3"/>
<organism evidence="9 10">
    <name type="scientific">Popillia japonica</name>
    <name type="common">Japanese beetle</name>
    <dbReference type="NCBI Taxonomy" id="7064"/>
    <lineage>
        <taxon>Eukaryota</taxon>
        <taxon>Metazoa</taxon>
        <taxon>Ecdysozoa</taxon>
        <taxon>Arthropoda</taxon>
        <taxon>Hexapoda</taxon>
        <taxon>Insecta</taxon>
        <taxon>Pterygota</taxon>
        <taxon>Neoptera</taxon>
        <taxon>Endopterygota</taxon>
        <taxon>Coleoptera</taxon>
        <taxon>Polyphaga</taxon>
        <taxon>Scarabaeiformia</taxon>
        <taxon>Scarabaeidae</taxon>
        <taxon>Rutelinae</taxon>
        <taxon>Popillia</taxon>
    </lineage>
</organism>
<evidence type="ECO:0000256" key="1">
    <source>
        <dbReference type="ARBA" id="ARBA00004141"/>
    </source>
</evidence>
<dbReference type="GO" id="GO:0016020">
    <property type="term" value="C:membrane"/>
    <property type="evidence" value="ECO:0007669"/>
    <property type="project" value="UniProtKB-SubCell"/>
</dbReference>
<dbReference type="Proteomes" id="UP001458880">
    <property type="component" value="Unassembled WGS sequence"/>
</dbReference>
<feature type="region of interest" description="Disordered" evidence="7">
    <location>
        <begin position="178"/>
        <end position="258"/>
    </location>
</feature>
<evidence type="ECO:0000256" key="2">
    <source>
        <dbReference type="ARBA" id="ARBA00006058"/>
    </source>
</evidence>
<reference evidence="9 10" key="1">
    <citation type="journal article" date="2024" name="BMC Genomics">
        <title>De novo assembly and annotation of Popillia japonica's genome with initial clues to its potential as an invasive pest.</title>
        <authorList>
            <person name="Cucini C."/>
            <person name="Boschi S."/>
            <person name="Funari R."/>
            <person name="Cardaioli E."/>
            <person name="Iannotti N."/>
            <person name="Marturano G."/>
            <person name="Paoli F."/>
            <person name="Bruttini M."/>
            <person name="Carapelli A."/>
            <person name="Frati F."/>
            <person name="Nardi F."/>
        </authorList>
    </citation>
    <scope>NUCLEOTIDE SEQUENCE [LARGE SCALE GENOMIC DNA]</scope>
    <source>
        <strain evidence="9">DMR45628</strain>
    </source>
</reference>
<dbReference type="PANTHER" id="PTHR22730">
    <property type="entry name" value="PROMININ PROM PROTEIN"/>
    <property type="match status" value="1"/>
</dbReference>
<comment type="subcellular location">
    <subcellularLocation>
        <location evidence="1">Membrane</location>
        <topology evidence="1">Multi-pass membrane protein</topology>
    </subcellularLocation>
</comment>
<proteinExistence type="inferred from homology"/>
<evidence type="ECO:0000256" key="4">
    <source>
        <dbReference type="ARBA" id="ARBA00022989"/>
    </source>
</evidence>
<comment type="caution">
    <text evidence="9">The sequence shown here is derived from an EMBL/GenBank/DDBJ whole genome shotgun (WGS) entry which is preliminary data.</text>
</comment>
<feature type="transmembrane region" description="Helical" evidence="8">
    <location>
        <begin position="123"/>
        <end position="143"/>
    </location>
</feature>
<evidence type="ECO:0000256" key="7">
    <source>
        <dbReference type="SAM" id="MobiDB-lite"/>
    </source>
</evidence>
<evidence type="ECO:0000256" key="3">
    <source>
        <dbReference type="ARBA" id="ARBA00022692"/>
    </source>
</evidence>
<keyword evidence="6" id="KW-0325">Glycoprotein</keyword>
<comment type="similarity">
    <text evidence="2">Belongs to the prominin family.</text>
</comment>